<keyword evidence="1" id="KW-1133">Transmembrane helix</keyword>
<evidence type="ECO:0000256" key="1">
    <source>
        <dbReference type="SAM" id="Phobius"/>
    </source>
</evidence>
<dbReference type="InterPro" id="IPR036412">
    <property type="entry name" value="HAD-like_sf"/>
</dbReference>
<evidence type="ECO:0000313" key="2">
    <source>
        <dbReference type="EMBL" id="CAD9005038.1"/>
    </source>
</evidence>
<accession>A0A7S1I939</accession>
<dbReference type="EMBL" id="HBGA01044302">
    <property type="protein sequence ID" value="CAD9005038.1"/>
    <property type="molecule type" value="Transcribed_RNA"/>
</dbReference>
<reference evidence="2" key="1">
    <citation type="submission" date="2021-01" db="EMBL/GenBank/DDBJ databases">
        <authorList>
            <person name="Corre E."/>
            <person name="Pelletier E."/>
            <person name="Niang G."/>
            <person name="Scheremetjew M."/>
            <person name="Finn R."/>
            <person name="Kale V."/>
            <person name="Holt S."/>
            <person name="Cochrane G."/>
            <person name="Meng A."/>
            <person name="Brown T."/>
            <person name="Cohen L."/>
        </authorList>
    </citation>
    <scope>NUCLEOTIDE SEQUENCE</scope>
    <source>
        <strain evidence="2">NIES-381</strain>
    </source>
</reference>
<dbReference type="Pfam" id="PF00702">
    <property type="entry name" value="Hydrolase"/>
    <property type="match status" value="1"/>
</dbReference>
<proteinExistence type="predicted"/>
<gene>
    <name evidence="2" type="ORF">EGYM00392_LOCUS16125</name>
</gene>
<dbReference type="InterPro" id="IPR023214">
    <property type="entry name" value="HAD_sf"/>
</dbReference>
<dbReference type="AlphaFoldDB" id="A0A7S1I939"/>
<keyword evidence="1" id="KW-0472">Membrane</keyword>
<dbReference type="PANTHER" id="PTHR18901">
    <property type="entry name" value="2-DEOXYGLUCOSE-6-PHOSPHATE PHOSPHATASE 2"/>
    <property type="match status" value="1"/>
</dbReference>
<keyword evidence="1" id="KW-0812">Transmembrane</keyword>
<organism evidence="2">
    <name type="scientific">Eutreptiella gymnastica</name>
    <dbReference type="NCBI Taxonomy" id="73025"/>
    <lineage>
        <taxon>Eukaryota</taxon>
        <taxon>Discoba</taxon>
        <taxon>Euglenozoa</taxon>
        <taxon>Euglenida</taxon>
        <taxon>Spirocuta</taxon>
        <taxon>Euglenophyceae</taxon>
        <taxon>Eutreptiales</taxon>
        <taxon>Eutreptiaceae</taxon>
        <taxon>Eutreptiella</taxon>
    </lineage>
</organism>
<name>A0A7S1I939_9EUGL</name>
<dbReference type="GO" id="GO:0016791">
    <property type="term" value="F:phosphatase activity"/>
    <property type="evidence" value="ECO:0007669"/>
    <property type="project" value="TreeGrafter"/>
</dbReference>
<sequence length="151" mass="16754">MTPEEYLQRREAAQEALWPKSDWMPGVKRLLDHLHAHDIPTAVATSSHQKLFAQKTANHTEAFGRFKHIVCGDDPRVAKTKPAPDCFLLAAQLLAAGMAVVWIPHSFMLKEEDVANGVPLEAQEVVNEVGATQTLPSMEAFCPQDWGLPPY</sequence>
<dbReference type="Gene3D" id="3.40.50.1000">
    <property type="entry name" value="HAD superfamily/HAD-like"/>
    <property type="match status" value="1"/>
</dbReference>
<feature type="transmembrane region" description="Helical" evidence="1">
    <location>
        <begin position="86"/>
        <end position="103"/>
    </location>
</feature>
<dbReference type="SUPFAM" id="SSF56784">
    <property type="entry name" value="HAD-like"/>
    <property type="match status" value="1"/>
</dbReference>
<dbReference type="PANTHER" id="PTHR18901:SF38">
    <property type="entry name" value="PSEUDOURIDINE-5'-PHOSPHATASE"/>
    <property type="match status" value="1"/>
</dbReference>
<protein>
    <submittedName>
        <fullName evidence="2">Uncharacterized protein</fullName>
    </submittedName>
</protein>